<dbReference type="GeneID" id="106571320"/>
<organism evidence="2 3">
    <name type="scientific">Salmo salar</name>
    <name type="common">Atlantic salmon</name>
    <dbReference type="NCBI Taxonomy" id="8030"/>
    <lineage>
        <taxon>Eukaryota</taxon>
        <taxon>Metazoa</taxon>
        <taxon>Chordata</taxon>
        <taxon>Craniata</taxon>
        <taxon>Vertebrata</taxon>
        <taxon>Euteleostomi</taxon>
        <taxon>Actinopterygii</taxon>
        <taxon>Neopterygii</taxon>
        <taxon>Teleostei</taxon>
        <taxon>Protacanthopterygii</taxon>
        <taxon>Salmoniformes</taxon>
        <taxon>Salmonidae</taxon>
        <taxon>Salmoninae</taxon>
        <taxon>Salmo</taxon>
    </lineage>
</organism>
<feature type="compositionally biased region" description="Basic residues" evidence="1">
    <location>
        <begin position="237"/>
        <end position="248"/>
    </location>
</feature>
<protein>
    <submittedName>
        <fullName evidence="3">Uncharacterized protein</fullName>
    </submittedName>
</protein>
<dbReference type="AlphaFoldDB" id="A0A1S3M964"/>
<sequence length="248" mass="27793">MDRKRSKAQAEAMAADLSDVTSMNLLGVADVNQWIELVKDYSVAGDHTHVLSESEDGDGDDDYDMDHSVITDEVEMIMIRVRNAMEPGYDKEMDKIRQFDCKCGEGRKEDNEGSCTKKLYPDRIYKYRRNMASLTQRLRDIAILGVLNTIAPILTVGAKPQCSKTGEQTQRNPQTLPYLVGGVPVCEESFLFIYGISRERLIFLHRSYQENGTKPPTSPTTTGRPHNPVAPAAATVRPRKPRATAKKK</sequence>
<evidence type="ECO:0000313" key="3">
    <source>
        <dbReference type="RefSeq" id="XP_013999733.1"/>
    </source>
</evidence>
<feature type="compositionally biased region" description="Low complexity" evidence="1">
    <location>
        <begin position="213"/>
        <end position="222"/>
    </location>
</feature>
<name>A0A1S3M964_SALSA</name>
<dbReference type="RefSeq" id="XP_013999733.1">
    <property type="nucleotide sequence ID" value="XM_014144258.2"/>
</dbReference>
<gene>
    <name evidence="3" type="primary">LOC106571320</name>
</gene>
<keyword evidence="2" id="KW-1185">Reference proteome</keyword>
<evidence type="ECO:0000256" key="1">
    <source>
        <dbReference type="SAM" id="MobiDB-lite"/>
    </source>
</evidence>
<feature type="region of interest" description="Disordered" evidence="1">
    <location>
        <begin position="210"/>
        <end position="248"/>
    </location>
</feature>
<proteinExistence type="predicted"/>
<evidence type="ECO:0000313" key="2">
    <source>
        <dbReference type="Proteomes" id="UP001652741"/>
    </source>
</evidence>
<reference evidence="3" key="1">
    <citation type="submission" date="2025-08" db="UniProtKB">
        <authorList>
            <consortium name="RefSeq"/>
        </authorList>
    </citation>
    <scope>IDENTIFICATION</scope>
</reference>
<accession>A0A1S3M964</accession>
<dbReference type="Proteomes" id="UP001652741">
    <property type="component" value="Chromosome ssa15"/>
</dbReference>
<dbReference type="KEGG" id="sasa:106571320"/>